<protein>
    <submittedName>
        <fullName evidence="1">Uncharacterized protein</fullName>
    </submittedName>
</protein>
<gene>
    <name evidence="1" type="ORF">IEQ34_006129</name>
</gene>
<organism evidence="1 2">
    <name type="scientific">Dendrobium chrysotoxum</name>
    <name type="common">Orchid</name>
    <dbReference type="NCBI Taxonomy" id="161865"/>
    <lineage>
        <taxon>Eukaryota</taxon>
        <taxon>Viridiplantae</taxon>
        <taxon>Streptophyta</taxon>
        <taxon>Embryophyta</taxon>
        <taxon>Tracheophyta</taxon>
        <taxon>Spermatophyta</taxon>
        <taxon>Magnoliopsida</taxon>
        <taxon>Liliopsida</taxon>
        <taxon>Asparagales</taxon>
        <taxon>Orchidaceae</taxon>
        <taxon>Epidendroideae</taxon>
        <taxon>Malaxideae</taxon>
        <taxon>Dendrobiinae</taxon>
        <taxon>Dendrobium</taxon>
    </lineage>
</organism>
<sequence>MRGRSRGRRLRLLGYLTTRFRASLKREMGPARRRCRGMGIVDTAVCIGFGQDFGMGRQLCRVTWQR</sequence>
<evidence type="ECO:0000313" key="1">
    <source>
        <dbReference type="EMBL" id="KAH0466026.1"/>
    </source>
</evidence>
<dbReference type="EMBL" id="JAGFBR010000006">
    <property type="protein sequence ID" value="KAH0466026.1"/>
    <property type="molecule type" value="Genomic_DNA"/>
</dbReference>
<accession>A0AAV7HBN4</accession>
<name>A0AAV7HBN4_DENCH</name>
<evidence type="ECO:0000313" key="2">
    <source>
        <dbReference type="Proteomes" id="UP000775213"/>
    </source>
</evidence>
<reference evidence="1 2" key="1">
    <citation type="journal article" date="2021" name="Hortic Res">
        <title>Chromosome-scale assembly of the Dendrobium chrysotoxum genome enhances the understanding of orchid evolution.</title>
        <authorList>
            <person name="Zhang Y."/>
            <person name="Zhang G.Q."/>
            <person name="Zhang D."/>
            <person name="Liu X.D."/>
            <person name="Xu X.Y."/>
            <person name="Sun W.H."/>
            <person name="Yu X."/>
            <person name="Zhu X."/>
            <person name="Wang Z.W."/>
            <person name="Zhao X."/>
            <person name="Zhong W.Y."/>
            <person name="Chen H."/>
            <person name="Yin W.L."/>
            <person name="Huang T."/>
            <person name="Niu S.C."/>
            <person name="Liu Z.J."/>
        </authorList>
    </citation>
    <scope>NUCLEOTIDE SEQUENCE [LARGE SCALE GENOMIC DNA]</scope>
    <source>
        <strain evidence="1">Lindl</strain>
    </source>
</reference>
<comment type="caution">
    <text evidence="1">The sequence shown here is derived from an EMBL/GenBank/DDBJ whole genome shotgun (WGS) entry which is preliminary data.</text>
</comment>
<dbReference type="AlphaFoldDB" id="A0AAV7HBN4"/>
<dbReference type="Proteomes" id="UP000775213">
    <property type="component" value="Unassembled WGS sequence"/>
</dbReference>
<keyword evidence="2" id="KW-1185">Reference proteome</keyword>
<proteinExistence type="predicted"/>